<feature type="compositionally biased region" description="Basic residues" evidence="1">
    <location>
        <begin position="111"/>
        <end position="120"/>
    </location>
</feature>
<accession>A0A833UQL1</accession>
<feature type="region of interest" description="Disordered" evidence="1">
    <location>
        <begin position="1"/>
        <end position="48"/>
    </location>
</feature>
<gene>
    <name evidence="2" type="ORF">F2P56_022290</name>
</gene>
<feature type="compositionally biased region" description="Basic and acidic residues" evidence="1">
    <location>
        <begin position="22"/>
        <end position="47"/>
    </location>
</feature>
<evidence type="ECO:0000313" key="3">
    <source>
        <dbReference type="Proteomes" id="UP000619265"/>
    </source>
</evidence>
<dbReference type="Proteomes" id="UP000619265">
    <property type="component" value="Unassembled WGS sequence"/>
</dbReference>
<reference evidence="2" key="2">
    <citation type="submission" date="2020-03" db="EMBL/GenBank/DDBJ databases">
        <title>Walnut 2.0.</title>
        <authorList>
            <person name="Marrano A."/>
            <person name="Britton M."/>
            <person name="Zimin A.V."/>
            <person name="Zaini P.A."/>
            <person name="Workman R."/>
            <person name="Puiu D."/>
            <person name="Bianco L."/>
            <person name="Allen B.J."/>
            <person name="Troggio M."/>
            <person name="Leslie C.A."/>
            <person name="Timp W."/>
            <person name="Dendekar A."/>
            <person name="Salzberg S.L."/>
            <person name="Neale D.B."/>
        </authorList>
    </citation>
    <scope>NUCLEOTIDE SEQUENCE</scope>
    <source>
        <tissue evidence="2">Leaves</tissue>
    </source>
</reference>
<feature type="non-terminal residue" evidence="2">
    <location>
        <position position="120"/>
    </location>
</feature>
<proteinExistence type="predicted"/>
<feature type="region of interest" description="Disordered" evidence="1">
    <location>
        <begin position="67"/>
        <end position="120"/>
    </location>
</feature>
<organism evidence="2 3">
    <name type="scientific">Juglans regia</name>
    <name type="common">English walnut</name>
    <dbReference type="NCBI Taxonomy" id="51240"/>
    <lineage>
        <taxon>Eukaryota</taxon>
        <taxon>Viridiplantae</taxon>
        <taxon>Streptophyta</taxon>
        <taxon>Embryophyta</taxon>
        <taxon>Tracheophyta</taxon>
        <taxon>Spermatophyta</taxon>
        <taxon>Magnoliopsida</taxon>
        <taxon>eudicotyledons</taxon>
        <taxon>Gunneridae</taxon>
        <taxon>Pentapetalae</taxon>
        <taxon>rosids</taxon>
        <taxon>fabids</taxon>
        <taxon>Fagales</taxon>
        <taxon>Juglandaceae</taxon>
        <taxon>Juglans</taxon>
    </lineage>
</organism>
<evidence type="ECO:0000256" key="1">
    <source>
        <dbReference type="SAM" id="MobiDB-lite"/>
    </source>
</evidence>
<feature type="compositionally biased region" description="Gly residues" evidence="1">
    <location>
        <begin position="70"/>
        <end position="84"/>
    </location>
</feature>
<dbReference type="Gramene" id="Jr10_13090_p2">
    <property type="protein sequence ID" value="cds.Jr10_13090_p2"/>
    <property type="gene ID" value="Jr10_13090"/>
</dbReference>
<reference evidence="2" key="1">
    <citation type="submission" date="2015-10" db="EMBL/GenBank/DDBJ databases">
        <authorList>
            <person name="Martinez-Garcia P.J."/>
            <person name="Crepeau M.W."/>
            <person name="Puiu D."/>
            <person name="Gonzalez-Ibeas D."/>
            <person name="Whalen J."/>
            <person name="Stevens K."/>
            <person name="Paul R."/>
            <person name="Butterfield T."/>
            <person name="Britton M."/>
            <person name="Reagan R."/>
            <person name="Chakraborty S."/>
            <person name="Walawage S.L."/>
            <person name="Vasquez-Gross H.A."/>
            <person name="Cardeno C."/>
            <person name="Famula R."/>
            <person name="Pratt K."/>
            <person name="Kuruganti S."/>
            <person name="Aradhya M.K."/>
            <person name="Leslie C.A."/>
            <person name="Dandekar A.M."/>
            <person name="Salzberg S.L."/>
            <person name="Wegrzyn J.L."/>
            <person name="Langley C.H."/>
            <person name="Neale D.B."/>
        </authorList>
    </citation>
    <scope>NUCLEOTIDE SEQUENCE</scope>
    <source>
        <tissue evidence="2">Leaves</tissue>
    </source>
</reference>
<sequence>MEDRGEGEQGGGDEEEAMGSEEGGRSGGREREGGTREAKPDIGKRIVGEGLMVLGGGVVEAVKKKPGAAMGLGGGRGEGGGGDDGVPDLADGGGSDEGRDWEEGEDVLRQVRAKRAKSCH</sequence>
<protein>
    <submittedName>
        <fullName evidence="2">Uncharacterized protein</fullName>
    </submittedName>
</protein>
<dbReference type="EMBL" id="LIHL02000010">
    <property type="protein sequence ID" value="KAF5458248.1"/>
    <property type="molecule type" value="Genomic_DNA"/>
</dbReference>
<comment type="caution">
    <text evidence="2">The sequence shown here is derived from an EMBL/GenBank/DDBJ whole genome shotgun (WGS) entry which is preliminary data.</text>
</comment>
<name>A0A833UQL1_JUGRE</name>
<dbReference type="AlphaFoldDB" id="A0A833UQL1"/>
<evidence type="ECO:0000313" key="2">
    <source>
        <dbReference type="EMBL" id="KAF5458248.1"/>
    </source>
</evidence>